<evidence type="ECO:0000256" key="5">
    <source>
        <dbReference type="ARBA" id="ARBA00023136"/>
    </source>
</evidence>
<accession>A0ABT7IH50</accession>
<dbReference type="EMBL" id="JASSVS010000014">
    <property type="protein sequence ID" value="MDL0433493.1"/>
    <property type="molecule type" value="Genomic_DNA"/>
</dbReference>
<keyword evidence="8" id="KW-1185">Reference proteome</keyword>
<feature type="binding site" evidence="6">
    <location>
        <position position="517"/>
    </location>
    <ligand>
        <name>Zn(2+)</name>
        <dbReference type="ChEBI" id="CHEBI:29105"/>
    </ligand>
</feature>
<keyword evidence="1 6" id="KW-0813">Transport</keyword>
<feature type="binding site" evidence="6">
    <location>
        <position position="347"/>
    </location>
    <ligand>
        <name>Zn(2+)</name>
        <dbReference type="ChEBI" id="CHEBI:29105"/>
    </ligand>
</feature>
<keyword evidence="4 6" id="KW-0862">Zinc</keyword>
<evidence type="ECO:0000256" key="3">
    <source>
        <dbReference type="ARBA" id="ARBA00022723"/>
    </source>
</evidence>
<dbReference type="Pfam" id="PF10070">
    <property type="entry name" value="DabA"/>
    <property type="match status" value="1"/>
</dbReference>
<name>A0ABT7IH50_9GAMM</name>
<gene>
    <name evidence="6" type="primary">dabA</name>
    <name evidence="7" type="ORF">QPM17_20320</name>
</gene>
<feature type="binding site" evidence="6">
    <location>
        <position position="532"/>
    </location>
    <ligand>
        <name>Zn(2+)</name>
        <dbReference type="ChEBI" id="CHEBI:29105"/>
    </ligand>
</feature>
<keyword evidence="5 6" id="KW-0472">Membrane</keyword>
<comment type="subcellular location">
    <subcellularLocation>
        <location evidence="6">Cell membrane</location>
        <topology evidence="6">Peripheral membrane protein</topology>
    </subcellularLocation>
</comment>
<comment type="subunit">
    <text evidence="6">Forms a complex with DabB.</text>
</comment>
<dbReference type="PANTHER" id="PTHR38344:SF1">
    <property type="entry name" value="INORGANIC CARBON TRANSPORTER SUBUNIT DABA-RELATED"/>
    <property type="match status" value="1"/>
</dbReference>
<evidence type="ECO:0000313" key="8">
    <source>
        <dbReference type="Proteomes" id="UP001227964"/>
    </source>
</evidence>
<comment type="caution">
    <text evidence="7">The sequence shown here is derived from an EMBL/GenBank/DDBJ whole genome shotgun (WGS) entry which is preliminary data.</text>
</comment>
<sequence length="827" mass="91579">MNGIAQCSTPDASFDRSTGHWQASISRACEMVAPVWPLDQWIAVNPFWGLRNLKAPRVDSLLRQRRGESMLMPLAFYREAWEGGRISRDDLLASLKEAGINDTPELFGERLYRTERVENRPDYSVLDILPGAVEGEPPTAVVVDQIGRTCGAFFDRRQSRWSTRSDGEGLFDFWLESARADVSLDYRTGIRGVRRWFGTVPAYRLEATREAIDALGIDADILEALAHGLLMRIPGWAAWCRGVDWRAGLQGDSSSVCEELVSILLVWEWAAFAHASPEQKNMAANRRHALVETGSGAGTEWLWVWHRAFEIGYQRSLWCTLGNPEGAQERKNAPPERPEVQAVFCIDVRSEIMRRHLEEVHPGVQTIGFAGFFGLPIVHQNHGPYRPMAKLPGLLAPAYRVVDTQGSNESDAALNRALDQREMTRESVRKAKYGSLSTFTLVETTGLAWAWKLVKDSLNLTARKGKAAGQDTVAGRLVYLHGGDPLFETTKVELVAGFLRGMALTDNFAPLLVFTGHGTHTENNPHNAGLACGACGGQNGGMNARLAAQLFNDPQVRVALAEEGISIPLDSWAVAAEHCTVTDEVTLFDCDSLPASHRPALADLERRFAEAGNRTRRERATALKLNGYDDSALHQKVRSRTSDWTEVRPEWGLANNAAIIFAKRSRTRGKNLGGRVFLHDYDPDQDSNGEVLAALLSAPMIVANWINMQYFGSVTMLDVYGAGNKLLHSVVGGNVGVIEGNGTDLRIGLPLQSVHDGTYWRHEPVRLAVVIDAPAERIEAVMRQNPDVEALVENQWVWLHRLTDEGGERYVNGTWQAFRNGSAPSPR</sequence>
<proteinExistence type="inferred from homology"/>
<keyword evidence="2 6" id="KW-1003">Cell membrane</keyword>
<evidence type="ECO:0000313" key="7">
    <source>
        <dbReference type="EMBL" id="MDL0433493.1"/>
    </source>
</evidence>
<comment type="cofactor">
    <cofactor evidence="6">
        <name>Zn(2+)</name>
        <dbReference type="ChEBI" id="CHEBI:29105"/>
    </cofactor>
</comment>
<dbReference type="PANTHER" id="PTHR38344">
    <property type="entry name" value="UPF0753 PROTEIN AQ_863"/>
    <property type="match status" value="1"/>
</dbReference>
<reference evidence="7 8" key="1">
    <citation type="submission" date="2023-06" db="EMBL/GenBank/DDBJ databases">
        <title>Marinobacter azerbaijanicus a moderately halophilic, isolated from Urmia Lake in Azerbaijan region of Iran.</title>
        <authorList>
            <person name="Sanchez-Porro C."/>
            <person name="Aghdam E.M."/>
            <person name="Saheb S.M."/>
            <person name="Tarhriz V."/>
            <person name="Kazemi E."/>
            <person name="Ammozegar M.A."/>
            <person name="Ventosa A."/>
            <person name="Hejazi M.S."/>
        </authorList>
    </citation>
    <scope>NUCLEOTIDE SEQUENCE [LARGE SCALE GENOMIC DNA]</scope>
    <source>
        <strain evidence="7 8">TBZ242</strain>
    </source>
</reference>
<dbReference type="Proteomes" id="UP001227964">
    <property type="component" value="Unassembled WGS sequence"/>
</dbReference>
<protein>
    <recommendedName>
        <fullName evidence="6">Probable inorganic carbon transporter subunit DabA</fullName>
    </recommendedName>
</protein>
<dbReference type="InterPro" id="IPR018752">
    <property type="entry name" value="DabA"/>
</dbReference>
<evidence type="ECO:0000256" key="4">
    <source>
        <dbReference type="ARBA" id="ARBA00022833"/>
    </source>
</evidence>
<comment type="function">
    <text evidence="6">Part of an energy-coupled inorganic carbon pump.</text>
</comment>
<dbReference type="HAMAP" id="MF_01871">
    <property type="entry name" value="DabA"/>
    <property type="match status" value="1"/>
</dbReference>
<organism evidence="7 8">
    <name type="scientific">Marinobacter azerbaijanicus</name>
    <dbReference type="NCBI Taxonomy" id="3050455"/>
    <lineage>
        <taxon>Bacteria</taxon>
        <taxon>Pseudomonadati</taxon>
        <taxon>Pseudomonadota</taxon>
        <taxon>Gammaproteobacteria</taxon>
        <taxon>Pseudomonadales</taxon>
        <taxon>Marinobacteraceae</taxon>
        <taxon>Marinobacter</taxon>
    </lineage>
</organism>
<evidence type="ECO:0000256" key="1">
    <source>
        <dbReference type="ARBA" id="ARBA00022448"/>
    </source>
</evidence>
<evidence type="ECO:0000256" key="6">
    <source>
        <dbReference type="HAMAP-Rule" id="MF_01871"/>
    </source>
</evidence>
<feature type="binding site" evidence="6">
    <location>
        <position position="345"/>
    </location>
    <ligand>
        <name>Zn(2+)</name>
        <dbReference type="ChEBI" id="CHEBI:29105"/>
    </ligand>
</feature>
<keyword evidence="3 6" id="KW-0479">Metal-binding</keyword>
<evidence type="ECO:0000256" key="2">
    <source>
        <dbReference type="ARBA" id="ARBA00022475"/>
    </source>
</evidence>
<comment type="similarity">
    <text evidence="6">Belongs to the inorganic carbon transporter (TC 9.A.2) DabA family.</text>
</comment>
<dbReference type="RefSeq" id="WP_285393343.1">
    <property type="nucleotide sequence ID" value="NZ_JASSVS010000014.1"/>
</dbReference>